<keyword evidence="10" id="KW-1185">Reference proteome</keyword>
<feature type="transmembrane region" description="Helical" evidence="7">
    <location>
        <begin position="699"/>
        <end position="720"/>
    </location>
</feature>
<name>A0A1M5Y3G9_9CLOT</name>
<comment type="similarity">
    <text evidence="6">Belongs to the ABC-4 integral membrane protein family.</text>
</comment>
<feature type="transmembrane region" description="Helical" evidence="7">
    <location>
        <begin position="429"/>
        <end position="450"/>
    </location>
</feature>
<gene>
    <name evidence="9" type="ORF">SAMN02745196_02588</name>
</gene>
<dbReference type="GO" id="GO:0022857">
    <property type="term" value="F:transmembrane transporter activity"/>
    <property type="evidence" value="ECO:0007669"/>
    <property type="project" value="TreeGrafter"/>
</dbReference>
<evidence type="ECO:0000259" key="8">
    <source>
        <dbReference type="Pfam" id="PF02687"/>
    </source>
</evidence>
<protein>
    <submittedName>
        <fullName evidence="9">MacB-like core domain-containing protein</fullName>
    </submittedName>
</protein>
<organism evidence="9 10">
    <name type="scientific">Clostridium collagenovorans DSM 3089</name>
    <dbReference type="NCBI Taxonomy" id="1121306"/>
    <lineage>
        <taxon>Bacteria</taxon>
        <taxon>Bacillati</taxon>
        <taxon>Bacillota</taxon>
        <taxon>Clostridia</taxon>
        <taxon>Eubacteriales</taxon>
        <taxon>Clostridiaceae</taxon>
        <taxon>Clostridium</taxon>
    </lineage>
</organism>
<evidence type="ECO:0000256" key="1">
    <source>
        <dbReference type="ARBA" id="ARBA00004651"/>
    </source>
</evidence>
<dbReference type="Proteomes" id="UP000184526">
    <property type="component" value="Unassembled WGS sequence"/>
</dbReference>
<feature type="transmembrane region" description="Helical" evidence="7">
    <location>
        <begin position="310"/>
        <end position="338"/>
    </location>
</feature>
<evidence type="ECO:0000256" key="3">
    <source>
        <dbReference type="ARBA" id="ARBA00022692"/>
    </source>
</evidence>
<dbReference type="GO" id="GO:0005886">
    <property type="term" value="C:plasma membrane"/>
    <property type="evidence" value="ECO:0007669"/>
    <property type="project" value="UniProtKB-SubCell"/>
</dbReference>
<dbReference type="AlphaFoldDB" id="A0A1M5Y3G9"/>
<evidence type="ECO:0000313" key="9">
    <source>
        <dbReference type="EMBL" id="SHI06053.1"/>
    </source>
</evidence>
<dbReference type="PANTHER" id="PTHR30572">
    <property type="entry name" value="MEMBRANE COMPONENT OF TRANSPORTER-RELATED"/>
    <property type="match status" value="1"/>
</dbReference>
<reference evidence="9 10" key="1">
    <citation type="submission" date="2016-11" db="EMBL/GenBank/DDBJ databases">
        <authorList>
            <person name="Jaros S."/>
            <person name="Januszkiewicz K."/>
            <person name="Wedrychowicz H."/>
        </authorList>
    </citation>
    <scope>NUCLEOTIDE SEQUENCE [LARGE SCALE GENOMIC DNA]</scope>
    <source>
        <strain evidence="9 10">DSM 3089</strain>
    </source>
</reference>
<keyword evidence="4 7" id="KW-1133">Transmembrane helix</keyword>
<feature type="domain" description="ABC3 transporter permease C-terminal" evidence="8">
    <location>
        <begin position="702"/>
        <end position="814"/>
    </location>
</feature>
<dbReference type="STRING" id="1121306.SAMN02745196_02588"/>
<feature type="domain" description="ABC3 transporter permease C-terminal" evidence="8">
    <location>
        <begin position="269"/>
        <end position="385"/>
    </location>
</feature>
<evidence type="ECO:0000256" key="4">
    <source>
        <dbReference type="ARBA" id="ARBA00022989"/>
    </source>
</evidence>
<keyword evidence="3 7" id="KW-0812">Transmembrane</keyword>
<proteinExistence type="inferred from homology"/>
<sequence length="829" mass="94390">MKSFYGLIPRYLMKNKKRNLFLGLSIMFSVLIMTSLNITLTEIINDSIERDKRLFPVNYDAMVTSSTGNKTALNESEKSEIVDSSTEEVFLGKCIFNDHEDINKRYQMDVYGCEENIEEFFNIKLLEGRYPKDDKEIVLEKWVLPSLGENLNVGDKIKLNLRISTANGNENYFEEEYTIVGLMESQCNAKLSVAGTKAFVTHKFAEENNKVQSHITKYYRFKEGENLVQGYNKLLTVLDCESIKSEYNMVREYLIRGIKIFEGAKLICFSVISLISVVLIYNMFSITISLRMKEIGMLKALGAEKRHISLLLLGEGLITAIIFIPIGILLGCVGVEGLKWLTLKEAYNFNGLCITSDVIILSSLFSILPVVLGNLICTKKLNKISSIEAMNYKESGKISNVKGDKAYNEEKKFYNFMAVKNLKRNKSKFINTVFSLSITIIMFMLVNYIINCSSPELKKHMMKSPNFIINTLGDSIGEEKILELEKFVGIKEVEYNREVNNAYIKIPNDKVTDEGKKYIKNMDNKTLDKPRENPNEYVLKTENLGYSDERIEELKSLVLEGNINIDELKNNNKIILAQNLNHNTISKYAVGDKISIATGWGDILNEPKEYDIVAILDSKTFMQEDMYNTTTIIMSYDTFIKDYGSNSIKKASVYLKNNSYYEEASKEINEKFDKNNYEVKDIKKEDIEGKKKNVKLLTLLYSFISVLAITSVLNVINIMYMNITSRKKEISMLRAIGMSKDEVKAMVVKEGFYYCIYSSIIGISFGTLSTYVFFQLTKKSFTTGMVWVLPIGIIIGIFAIMVLICLFSSLNACKGILDESIVEGVKAIE</sequence>
<dbReference type="Pfam" id="PF02687">
    <property type="entry name" value="FtsX"/>
    <property type="match status" value="2"/>
</dbReference>
<feature type="transmembrane region" description="Helical" evidence="7">
    <location>
        <begin position="269"/>
        <end position="290"/>
    </location>
</feature>
<evidence type="ECO:0000256" key="5">
    <source>
        <dbReference type="ARBA" id="ARBA00023136"/>
    </source>
</evidence>
<evidence type="ECO:0000313" key="10">
    <source>
        <dbReference type="Proteomes" id="UP000184526"/>
    </source>
</evidence>
<keyword evidence="5 7" id="KW-0472">Membrane</keyword>
<evidence type="ECO:0000256" key="7">
    <source>
        <dbReference type="SAM" id="Phobius"/>
    </source>
</evidence>
<dbReference type="PANTHER" id="PTHR30572:SF4">
    <property type="entry name" value="ABC TRANSPORTER PERMEASE YTRF"/>
    <property type="match status" value="1"/>
</dbReference>
<keyword evidence="2" id="KW-1003">Cell membrane</keyword>
<dbReference type="EMBL" id="FQXP01000011">
    <property type="protein sequence ID" value="SHI06053.1"/>
    <property type="molecule type" value="Genomic_DNA"/>
</dbReference>
<accession>A0A1M5Y3G9</accession>
<evidence type="ECO:0000256" key="6">
    <source>
        <dbReference type="ARBA" id="ARBA00038076"/>
    </source>
</evidence>
<feature type="transmembrane region" description="Helical" evidence="7">
    <location>
        <begin position="786"/>
        <end position="807"/>
    </location>
</feature>
<evidence type="ECO:0000256" key="2">
    <source>
        <dbReference type="ARBA" id="ARBA00022475"/>
    </source>
</evidence>
<dbReference type="RefSeq" id="WP_072832433.1">
    <property type="nucleotide sequence ID" value="NZ_FQXP01000011.1"/>
</dbReference>
<dbReference type="InterPro" id="IPR050250">
    <property type="entry name" value="Macrolide_Exporter_MacB"/>
</dbReference>
<feature type="transmembrane region" description="Helical" evidence="7">
    <location>
        <begin position="358"/>
        <end position="377"/>
    </location>
</feature>
<dbReference type="OrthoDB" id="9793166at2"/>
<feature type="transmembrane region" description="Helical" evidence="7">
    <location>
        <begin position="20"/>
        <end position="40"/>
    </location>
</feature>
<feature type="transmembrane region" description="Helical" evidence="7">
    <location>
        <begin position="752"/>
        <end position="774"/>
    </location>
</feature>
<comment type="subcellular location">
    <subcellularLocation>
        <location evidence="1">Cell membrane</location>
        <topology evidence="1">Multi-pass membrane protein</topology>
    </subcellularLocation>
</comment>
<dbReference type="InterPro" id="IPR003838">
    <property type="entry name" value="ABC3_permease_C"/>
</dbReference>